<proteinExistence type="predicted"/>
<protein>
    <submittedName>
        <fullName evidence="2">Uncharacterized protein</fullName>
    </submittedName>
</protein>
<evidence type="ECO:0000313" key="2">
    <source>
        <dbReference type="EMBL" id="GGK03083.1"/>
    </source>
</evidence>
<sequence>MSGQRARDSVGADTVSAESAKCDPSAGTVETSVYRLDLEQLDAMDRLLRIVAAHGDIVATIQAAELVPGTLPVIGQLIHDHARALREILDQVEAHHPRQAHGRRDGVDEVRAGYIAGPLRLVAGGQRTRLH</sequence>
<keyword evidence="3" id="KW-1185">Reference proteome</keyword>
<accession>A0ABQ2EA66</accession>
<evidence type="ECO:0000313" key="3">
    <source>
        <dbReference type="Proteomes" id="UP000599009"/>
    </source>
</evidence>
<dbReference type="Proteomes" id="UP000599009">
    <property type="component" value="Unassembled WGS sequence"/>
</dbReference>
<name>A0ABQ2EA66_9GAMM</name>
<feature type="compositionally biased region" description="Basic and acidic residues" evidence="1">
    <location>
        <begin position="1"/>
        <end position="10"/>
    </location>
</feature>
<evidence type="ECO:0000256" key="1">
    <source>
        <dbReference type="SAM" id="MobiDB-lite"/>
    </source>
</evidence>
<dbReference type="RefSeq" id="WP_132985029.1">
    <property type="nucleotide sequence ID" value="NZ_BMME01000001.1"/>
</dbReference>
<dbReference type="EMBL" id="BMME01000001">
    <property type="protein sequence ID" value="GGK03083.1"/>
    <property type="molecule type" value="Genomic_DNA"/>
</dbReference>
<reference evidence="3" key="1">
    <citation type="journal article" date="2019" name="Int. J. Syst. Evol. Microbiol.">
        <title>The Global Catalogue of Microorganisms (GCM) 10K type strain sequencing project: providing services to taxonomists for standard genome sequencing and annotation.</title>
        <authorList>
            <consortium name="The Broad Institute Genomics Platform"/>
            <consortium name="The Broad Institute Genome Sequencing Center for Infectious Disease"/>
            <person name="Wu L."/>
            <person name="Ma J."/>
        </authorList>
    </citation>
    <scope>NUCLEOTIDE SEQUENCE [LARGE SCALE GENOMIC DNA]</scope>
    <source>
        <strain evidence="3">CGMCC 1.8985</strain>
    </source>
</reference>
<organism evidence="2 3">
    <name type="scientific">Luteimonas terricola</name>
    <dbReference type="NCBI Taxonomy" id="645597"/>
    <lineage>
        <taxon>Bacteria</taxon>
        <taxon>Pseudomonadati</taxon>
        <taxon>Pseudomonadota</taxon>
        <taxon>Gammaproteobacteria</taxon>
        <taxon>Lysobacterales</taxon>
        <taxon>Lysobacteraceae</taxon>
        <taxon>Luteimonas</taxon>
    </lineage>
</organism>
<gene>
    <name evidence="2" type="ORF">GCM10011394_10240</name>
</gene>
<comment type="caution">
    <text evidence="2">The sequence shown here is derived from an EMBL/GenBank/DDBJ whole genome shotgun (WGS) entry which is preliminary data.</text>
</comment>
<feature type="region of interest" description="Disordered" evidence="1">
    <location>
        <begin position="1"/>
        <end position="27"/>
    </location>
</feature>